<evidence type="ECO:0000259" key="6">
    <source>
        <dbReference type="Pfam" id="PF01794"/>
    </source>
</evidence>
<evidence type="ECO:0000313" key="8">
    <source>
        <dbReference type="Proteomes" id="UP000596248"/>
    </source>
</evidence>
<keyword evidence="8" id="KW-1185">Reference proteome</keyword>
<protein>
    <submittedName>
        <fullName evidence="7">Ferric reductase-like transmembrane domain-containing protein</fullName>
    </submittedName>
</protein>
<feature type="transmembrane region" description="Helical" evidence="5">
    <location>
        <begin position="210"/>
        <end position="230"/>
    </location>
</feature>
<organism evidence="7 8">
    <name type="scientific">Brevibacillus choshinensis</name>
    <dbReference type="NCBI Taxonomy" id="54911"/>
    <lineage>
        <taxon>Bacteria</taxon>
        <taxon>Bacillati</taxon>
        <taxon>Bacillota</taxon>
        <taxon>Bacilli</taxon>
        <taxon>Bacillales</taxon>
        <taxon>Paenibacillaceae</taxon>
        <taxon>Brevibacillus</taxon>
    </lineage>
</organism>
<comment type="subcellular location">
    <subcellularLocation>
        <location evidence="1">Membrane</location>
        <topology evidence="1">Multi-pass membrane protein</topology>
    </subcellularLocation>
</comment>
<feature type="transmembrane region" description="Helical" evidence="5">
    <location>
        <begin position="178"/>
        <end position="198"/>
    </location>
</feature>
<feature type="transmembrane region" description="Helical" evidence="5">
    <location>
        <begin position="81"/>
        <end position="100"/>
    </location>
</feature>
<keyword evidence="3 5" id="KW-1133">Transmembrane helix</keyword>
<sequence length="234" mass="26113">MVRIKSNGFRLATYGVCLLPLTLLAYWLRQDFAGFAPLEGWSMILGYLSFLLIGVTLLLGPMSVWLPPSWKAPLLSARGDVGIIAGLCGLLHVALVLVLFQGEPRLMIIDDSHAPKAEGWLGLFFLSFPHEESLIPNWSRTGVANYLGLCAAAILLTLFLTSFQIVKKRLGGSSWKRLHLGNPLLFLLVIFHALIYIQSIKGEPHSFADFLWFAAIVWIARGVGFLHNVFRRKR</sequence>
<feature type="transmembrane region" description="Helical" evidence="5">
    <location>
        <begin position="40"/>
        <end position="60"/>
    </location>
</feature>
<evidence type="ECO:0000256" key="3">
    <source>
        <dbReference type="ARBA" id="ARBA00022989"/>
    </source>
</evidence>
<keyword evidence="4 5" id="KW-0472">Membrane</keyword>
<evidence type="ECO:0000256" key="5">
    <source>
        <dbReference type="SAM" id="Phobius"/>
    </source>
</evidence>
<keyword evidence="2 5" id="KW-0812">Transmembrane</keyword>
<evidence type="ECO:0000256" key="2">
    <source>
        <dbReference type="ARBA" id="ARBA00022692"/>
    </source>
</evidence>
<feature type="transmembrane region" description="Helical" evidence="5">
    <location>
        <begin position="146"/>
        <end position="166"/>
    </location>
</feature>
<feature type="domain" description="Ferric oxidoreductase" evidence="6">
    <location>
        <begin position="45"/>
        <end position="189"/>
    </location>
</feature>
<reference evidence="7 8" key="1">
    <citation type="submission" date="2021-01" db="EMBL/GenBank/DDBJ databases">
        <title>Identification of strong promoters based on the transcriptome of Brevibacillus choshinensis.</title>
        <authorList>
            <person name="Yao D."/>
            <person name="Zhang K."/>
            <person name="Wu J."/>
        </authorList>
    </citation>
    <scope>NUCLEOTIDE SEQUENCE [LARGE SCALE GENOMIC DNA]</scope>
    <source>
        <strain evidence="7 8">HPD31-SP3</strain>
    </source>
</reference>
<gene>
    <name evidence="7" type="ORF">JNE38_05180</name>
</gene>
<name>A0ABX7FXC8_BRECH</name>
<feature type="transmembrane region" description="Helical" evidence="5">
    <location>
        <begin position="12"/>
        <end position="28"/>
    </location>
</feature>
<evidence type="ECO:0000313" key="7">
    <source>
        <dbReference type="EMBL" id="QRG70454.1"/>
    </source>
</evidence>
<evidence type="ECO:0000256" key="4">
    <source>
        <dbReference type="ARBA" id="ARBA00023136"/>
    </source>
</evidence>
<dbReference type="Pfam" id="PF01794">
    <property type="entry name" value="Ferric_reduct"/>
    <property type="match status" value="1"/>
</dbReference>
<accession>A0ABX7FXC8</accession>
<dbReference type="Proteomes" id="UP000596248">
    <property type="component" value="Chromosome"/>
</dbReference>
<proteinExistence type="predicted"/>
<dbReference type="EMBL" id="CP069127">
    <property type="protein sequence ID" value="QRG70454.1"/>
    <property type="molecule type" value="Genomic_DNA"/>
</dbReference>
<dbReference type="InterPro" id="IPR013130">
    <property type="entry name" value="Fe3_Rdtase_TM_dom"/>
</dbReference>
<evidence type="ECO:0000256" key="1">
    <source>
        <dbReference type="ARBA" id="ARBA00004141"/>
    </source>
</evidence>